<dbReference type="EMBL" id="CAMGYJ010000004">
    <property type="protein sequence ID" value="CAI0404235.1"/>
    <property type="molecule type" value="Genomic_DNA"/>
</dbReference>
<keyword evidence="2" id="KW-1185">Reference proteome</keyword>
<evidence type="ECO:0000313" key="2">
    <source>
        <dbReference type="Proteomes" id="UP001154282"/>
    </source>
</evidence>
<proteinExistence type="predicted"/>
<gene>
    <name evidence="1" type="ORF">LITE_LOCUS12371</name>
</gene>
<sequence>MIKQFDKAREEFDHLCAALRSKRSAPNRATLKRKEIGIGSQHGWRPSNKKKLALNQSIMPLPVLTEVAVQKVKMEML</sequence>
<comment type="caution">
    <text evidence="1">The sequence shown here is derived from an EMBL/GenBank/DDBJ whole genome shotgun (WGS) entry which is preliminary data.</text>
</comment>
<accession>A0AAV0J5H2</accession>
<organism evidence="1 2">
    <name type="scientific">Linum tenue</name>
    <dbReference type="NCBI Taxonomy" id="586396"/>
    <lineage>
        <taxon>Eukaryota</taxon>
        <taxon>Viridiplantae</taxon>
        <taxon>Streptophyta</taxon>
        <taxon>Embryophyta</taxon>
        <taxon>Tracheophyta</taxon>
        <taxon>Spermatophyta</taxon>
        <taxon>Magnoliopsida</taxon>
        <taxon>eudicotyledons</taxon>
        <taxon>Gunneridae</taxon>
        <taxon>Pentapetalae</taxon>
        <taxon>rosids</taxon>
        <taxon>fabids</taxon>
        <taxon>Malpighiales</taxon>
        <taxon>Linaceae</taxon>
        <taxon>Linum</taxon>
    </lineage>
</organism>
<reference evidence="1" key="1">
    <citation type="submission" date="2022-08" db="EMBL/GenBank/DDBJ databases">
        <authorList>
            <person name="Gutierrez-Valencia J."/>
        </authorList>
    </citation>
    <scope>NUCLEOTIDE SEQUENCE</scope>
</reference>
<protein>
    <submittedName>
        <fullName evidence="1">Uncharacterized protein</fullName>
    </submittedName>
</protein>
<dbReference type="Proteomes" id="UP001154282">
    <property type="component" value="Unassembled WGS sequence"/>
</dbReference>
<evidence type="ECO:0000313" key="1">
    <source>
        <dbReference type="EMBL" id="CAI0404235.1"/>
    </source>
</evidence>
<name>A0AAV0J5H2_9ROSI</name>
<dbReference type="AlphaFoldDB" id="A0AAV0J5H2"/>